<evidence type="ECO:0000256" key="1">
    <source>
        <dbReference type="ARBA" id="ARBA00022729"/>
    </source>
</evidence>
<protein>
    <submittedName>
        <fullName evidence="3">Uncharacterized protein</fullName>
    </submittedName>
</protein>
<evidence type="ECO:0000313" key="4">
    <source>
        <dbReference type="Proteomes" id="UP000030023"/>
    </source>
</evidence>
<evidence type="ECO:0000256" key="2">
    <source>
        <dbReference type="SAM" id="MobiDB-lite"/>
    </source>
</evidence>
<comment type="caution">
    <text evidence="3">The sequence shown here is derived from an EMBL/GenBank/DDBJ whole genome shotgun (WGS) entry which is preliminary data.</text>
</comment>
<dbReference type="NCBIfam" id="TIGR03715">
    <property type="entry name" value="KxYKxGKxW"/>
    <property type="match status" value="1"/>
</dbReference>
<feature type="compositionally biased region" description="Polar residues" evidence="2">
    <location>
        <begin position="52"/>
        <end position="87"/>
    </location>
</feature>
<gene>
    <name evidence="3" type="ORF">Q757_09940</name>
</gene>
<dbReference type="Pfam" id="PF19258">
    <property type="entry name" value="KxYKxGKxW_sig"/>
    <property type="match status" value="1"/>
</dbReference>
<reference evidence="3 4" key="1">
    <citation type="journal article" date="2014" name="Antonie Van Leeuwenhoek">
        <title>Oenococcus alcoholitolerans sp. nov., a lactic acid bacteria isolated from cachaca and ethanol fermentation processes.</title>
        <authorList>
            <person name="Badotti F."/>
            <person name="Moreira A.P."/>
            <person name="Tonon L.A."/>
            <person name="de Lucena B.T."/>
            <person name="Gomes Fde C."/>
            <person name="Kruger R."/>
            <person name="Thompson C.C."/>
            <person name="de Morais M.A.Jr."/>
            <person name="Rosa C.A."/>
            <person name="Thompson F.L."/>
        </authorList>
    </citation>
    <scope>NUCLEOTIDE SEQUENCE [LARGE SCALE GENOMIC DNA]</scope>
    <source>
        <strain evidence="3 4">UFRJ-M7.2.18</strain>
    </source>
</reference>
<evidence type="ECO:0000313" key="3">
    <source>
        <dbReference type="EMBL" id="KGO20674.1"/>
    </source>
</evidence>
<keyword evidence="4" id="KW-1185">Reference proteome</keyword>
<keyword evidence="1" id="KW-0732">Signal</keyword>
<sequence length="113" mass="12404">MNRSGNLFNKSTVVRKKMYKSGKSWVVAASIFSAMTFFPGSLIANADQSTNNTNAVQTDENQKNDQSVLDSTKLSNADQSNGNPSTTDNKDSINKQNQQKQDKGPQTNNDQVE</sequence>
<dbReference type="Proteomes" id="UP000030023">
    <property type="component" value="Unassembled WGS sequence"/>
</dbReference>
<feature type="compositionally biased region" description="Polar residues" evidence="2">
    <location>
        <begin position="94"/>
        <end position="113"/>
    </location>
</feature>
<name>A0ABR4XNK5_9LACO</name>
<feature type="region of interest" description="Disordered" evidence="2">
    <location>
        <begin position="52"/>
        <end position="113"/>
    </location>
</feature>
<feature type="non-terminal residue" evidence="3">
    <location>
        <position position="113"/>
    </location>
</feature>
<proteinExistence type="predicted"/>
<accession>A0ABR4XNK5</accession>
<dbReference type="EMBL" id="AXCV01000630">
    <property type="protein sequence ID" value="KGO20674.1"/>
    <property type="molecule type" value="Genomic_DNA"/>
</dbReference>
<organism evidence="3 4">
    <name type="scientific">Oenococcus alcoholitolerans</name>
    <dbReference type="NCBI Taxonomy" id="931074"/>
    <lineage>
        <taxon>Bacteria</taxon>
        <taxon>Bacillati</taxon>
        <taxon>Bacillota</taxon>
        <taxon>Bacilli</taxon>
        <taxon>Lactobacillales</taxon>
        <taxon>Lactobacillaceae</taxon>
        <taxon>Oenococcus</taxon>
    </lineage>
</organism>
<dbReference type="InterPro" id="IPR022263">
    <property type="entry name" value="KxYKxGKxW"/>
</dbReference>